<dbReference type="InterPro" id="IPR001119">
    <property type="entry name" value="SLH_dom"/>
</dbReference>
<gene>
    <name evidence="4" type="ORF">H8S45_01525</name>
</gene>
<evidence type="ECO:0000259" key="3">
    <source>
        <dbReference type="PROSITE" id="PS51272"/>
    </source>
</evidence>
<evidence type="ECO:0000313" key="5">
    <source>
        <dbReference type="Proteomes" id="UP000606499"/>
    </source>
</evidence>
<dbReference type="PROSITE" id="PS51272">
    <property type="entry name" value="SLH"/>
    <property type="match status" value="2"/>
</dbReference>
<protein>
    <submittedName>
        <fullName evidence="4">S-layer homology domain-containing protein</fullName>
    </submittedName>
</protein>
<feature type="signal peptide" evidence="2">
    <location>
        <begin position="1"/>
        <end position="20"/>
    </location>
</feature>
<accession>A0A923RVH8</accession>
<dbReference type="RefSeq" id="WP_147573701.1">
    <property type="nucleotide sequence ID" value="NZ_JACOPL010000001.1"/>
</dbReference>
<comment type="caution">
    <text evidence="4">The sequence shown here is derived from an EMBL/GenBank/DDBJ whole genome shotgun (WGS) entry which is preliminary data.</text>
</comment>
<dbReference type="AlphaFoldDB" id="A0A923RVH8"/>
<feature type="domain" description="SLH" evidence="3">
    <location>
        <begin position="84"/>
        <end position="145"/>
    </location>
</feature>
<sequence>MKKLAATCFAVLLMTFAAGAANVGTIDNAYPGDTEAQAQMLYDLGLFRGTEKGFELEQPMTRAEAAVMLTRFLGAEQTALEGAWTHPFTDVPEWAAPYIAWLYQSGLTRGVSATRYGAEESVTYGQYCTFLARASTDEENYDFLGLYGIDEEGNCDRAGFVRGDAVSLSARLLGEYYLKCEDTNGITVAQKLIDRSVFSLEQFKKAAWDVLPRAYMQDTLHGFNDMDYRLSCVIAGVPVVRCADAEIDVIYYYESSLNQLYGEKASEGQNYVCFRLDEETLEAEELLRGPEGSTAKIMGYAGETDYLLFREPEGDTVYAVRGAETEAVLSLTKEEGSDALLSCLQGDDGCVFQAGEHKFYRLDENGASALPLAAGDRLSVVLSSGLLLTENITAEHTVISGWSWDGEPAGSYTVENLYPLPKDAAQRTEEELAYWQGENAPKLLSDNGSCAWGTAGLYRAEDGKLLQITDKPVYDCEIDPADGSYVLLASPADERPGYYGAGVFTLAGTEAIRIAADGTETVLLANQPAHGLTFDRITCAEAGVVRVQYTYVMGMADYHSYEYAIENGRLRALVNTPGMGFSGYTEEECAVEQARLDALGVGVNS</sequence>
<evidence type="ECO:0000313" key="4">
    <source>
        <dbReference type="EMBL" id="MBC5724156.1"/>
    </source>
</evidence>
<keyword evidence="5" id="KW-1185">Reference proteome</keyword>
<evidence type="ECO:0000256" key="2">
    <source>
        <dbReference type="SAM" id="SignalP"/>
    </source>
</evidence>
<dbReference type="Proteomes" id="UP000606499">
    <property type="component" value="Unassembled WGS sequence"/>
</dbReference>
<keyword evidence="1" id="KW-0677">Repeat</keyword>
<evidence type="ECO:0000256" key="1">
    <source>
        <dbReference type="ARBA" id="ARBA00022737"/>
    </source>
</evidence>
<feature type="chain" id="PRO_5037249928" evidence="2">
    <location>
        <begin position="21"/>
        <end position="605"/>
    </location>
</feature>
<dbReference type="Pfam" id="PF00395">
    <property type="entry name" value="SLH"/>
    <property type="match status" value="2"/>
</dbReference>
<name>A0A923RVH8_9FIRM</name>
<organism evidence="4 5">
    <name type="scientific">Agathobaculum faecis</name>
    <dbReference type="NCBI Taxonomy" id="2763013"/>
    <lineage>
        <taxon>Bacteria</taxon>
        <taxon>Bacillati</taxon>
        <taxon>Bacillota</taxon>
        <taxon>Clostridia</taxon>
        <taxon>Eubacteriales</taxon>
        <taxon>Butyricicoccaceae</taxon>
        <taxon>Agathobaculum</taxon>
    </lineage>
</organism>
<proteinExistence type="predicted"/>
<reference evidence="4" key="1">
    <citation type="submission" date="2020-08" db="EMBL/GenBank/DDBJ databases">
        <title>Genome public.</title>
        <authorList>
            <person name="Liu C."/>
            <person name="Sun Q."/>
        </authorList>
    </citation>
    <scope>NUCLEOTIDE SEQUENCE</scope>
    <source>
        <strain evidence="4">NSJ-28</strain>
    </source>
</reference>
<dbReference type="EMBL" id="JACOPL010000001">
    <property type="protein sequence ID" value="MBC5724156.1"/>
    <property type="molecule type" value="Genomic_DNA"/>
</dbReference>
<feature type="domain" description="SLH" evidence="3">
    <location>
        <begin position="21"/>
        <end position="83"/>
    </location>
</feature>
<keyword evidence="2" id="KW-0732">Signal</keyword>